<evidence type="ECO:0000313" key="3">
    <source>
        <dbReference type="Proteomes" id="UP000027586"/>
    </source>
</evidence>
<reference evidence="2" key="1">
    <citation type="submission" date="2013-08" db="EMBL/GenBank/DDBJ databases">
        <title>Gene expansion shapes genome architecture in the human pathogen Lichtheimia corymbifera: an evolutionary genomics analysis in the ancient terrestrial Mucorales (Mucoromycotina).</title>
        <authorList>
            <person name="Schwartze V.U."/>
            <person name="Winter S."/>
            <person name="Shelest E."/>
            <person name="Marcet-Houben M."/>
            <person name="Horn F."/>
            <person name="Wehner S."/>
            <person name="Hoffmann K."/>
            <person name="Riege K."/>
            <person name="Sammeth M."/>
            <person name="Nowrousian M."/>
            <person name="Valiante V."/>
            <person name="Linde J."/>
            <person name="Jacobsen I.D."/>
            <person name="Marz M."/>
            <person name="Brakhage A.A."/>
            <person name="Gabaldon T."/>
            <person name="Bocker S."/>
            <person name="Voigt K."/>
        </authorList>
    </citation>
    <scope>NUCLEOTIDE SEQUENCE [LARGE SCALE GENOMIC DNA]</scope>
    <source>
        <strain evidence="2">FSU 9682</strain>
    </source>
</reference>
<protein>
    <submittedName>
        <fullName evidence="2">Uncharacterized protein</fullName>
    </submittedName>
</protein>
<accession>A0A068RI21</accession>
<feature type="region of interest" description="Disordered" evidence="1">
    <location>
        <begin position="45"/>
        <end position="90"/>
    </location>
</feature>
<sequence length="90" mass="10110">MEMMSLTRAVTAMDDIGMLDSMMHAAAILQPWMKDDYDNSKQEDTYNVERPQLIRPTTTTTTPPTPPIFRGERGRERGGRGKTAGEYSSV</sequence>
<organism evidence="2 3">
    <name type="scientific">Lichtheimia corymbifera JMRC:FSU:9682</name>
    <dbReference type="NCBI Taxonomy" id="1263082"/>
    <lineage>
        <taxon>Eukaryota</taxon>
        <taxon>Fungi</taxon>
        <taxon>Fungi incertae sedis</taxon>
        <taxon>Mucoromycota</taxon>
        <taxon>Mucoromycotina</taxon>
        <taxon>Mucoromycetes</taxon>
        <taxon>Mucorales</taxon>
        <taxon>Lichtheimiaceae</taxon>
        <taxon>Lichtheimia</taxon>
    </lineage>
</organism>
<feature type="compositionally biased region" description="Basic and acidic residues" evidence="1">
    <location>
        <begin position="70"/>
        <end position="79"/>
    </location>
</feature>
<gene>
    <name evidence="2" type="ORF">LCOR_00357.1</name>
</gene>
<proteinExistence type="predicted"/>
<dbReference type="VEuPathDB" id="FungiDB:LCOR_00357.1"/>
<comment type="caution">
    <text evidence="2">The sequence shown here is derived from an EMBL/GenBank/DDBJ whole genome shotgun (WGS) entry which is preliminary data.</text>
</comment>
<dbReference type="AlphaFoldDB" id="A0A068RI21"/>
<dbReference type="EMBL" id="CBTN010000001">
    <property type="protein sequence ID" value="CDH48581.1"/>
    <property type="molecule type" value="Genomic_DNA"/>
</dbReference>
<name>A0A068RI21_9FUNG</name>
<keyword evidence="3" id="KW-1185">Reference proteome</keyword>
<evidence type="ECO:0000313" key="2">
    <source>
        <dbReference type="EMBL" id="CDH48581.1"/>
    </source>
</evidence>
<dbReference type="Proteomes" id="UP000027586">
    <property type="component" value="Unassembled WGS sequence"/>
</dbReference>
<evidence type="ECO:0000256" key="1">
    <source>
        <dbReference type="SAM" id="MobiDB-lite"/>
    </source>
</evidence>